<dbReference type="Pfam" id="PF09344">
    <property type="entry name" value="Cas_CT1975"/>
    <property type="match status" value="1"/>
</dbReference>
<comment type="caution">
    <text evidence="1">The sequence shown here is derived from an EMBL/GenBank/DDBJ whole genome shotgun (WGS) entry which is preliminary data.</text>
</comment>
<evidence type="ECO:0000313" key="1">
    <source>
        <dbReference type="EMBL" id="EQD38828.1"/>
    </source>
</evidence>
<accession>T0Z0J3</accession>
<gene>
    <name evidence="1" type="ORF">B2A_11323</name>
</gene>
<reference evidence="1" key="2">
    <citation type="journal article" date="2014" name="ISME J.">
        <title>Microbial stratification in low pH oxic and suboxic macroscopic growths along an acid mine drainage.</title>
        <authorList>
            <person name="Mendez-Garcia C."/>
            <person name="Mesa V."/>
            <person name="Sprenger R.R."/>
            <person name="Richter M."/>
            <person name="Diez M.S."/>
            <person name="Solano J."/>
            <person name="Bargiela R."/>
            <person name="Golyshina O.V."/>
            <person name="Manteca A."/>
            <person name="Ramos J.L."/>
            <person name="Gallego J.R."/>
            <person name="Llorente I."/>
            <person name="Martins Dos Santos V.A."/>
            <person name="Jensen O.N."/>
            <person name="Pelaez A.I."/>
            <person name="Sanchez J."/>
            <person name="Ferrer M."/>
        </authorList>
    </citation>
    <scope>NUCLEOTIDE SEQUENCE</scope>
</reference>
<dbReference type="NCBIfam" id="TIGR01869">
    <property type="entry name" value="casC_Cse4"/>
    <property type="match status" value="1"/>
</dbReference>
<proteinExistence type="predicted"/>
<protein>
    <submittedName>
        <fullName evidence="1">CRISPR-associated Cse4 family protein</fullName>
    </submittedName>
</protein>
<dbReference type="EMBL" id="AUZZ01008168">
    <property type="protein sequence ID" value="EQD38828.1"/>
    <property type="molecule type" value="Genomic_DNA"/>
</dbReference>
<sequence length="382" mass="41251">MTDIRFIQVHWLASYPSALLNRDDAGIAKRLPFGGVVRGRISSQCLKRHWRFAGADSHESAKLHPHALQNLGLPMGERTKEVVERRIMPGAAKQVAAEPARIEAVEQALIKRLYGPKAGDMKSRQALFFGEPEIAYLASQCAEALRAESTEAAIKFIETFAKNQRDNLKQMKLDAGLETALFGRMVTSDPAANRDAAVHVAHALSVHALERELDFMSVVDDLKDKTKGDDAGAAGVFDMELASGLYYGYVVVELPLLIDNLGGDREIAARIVENLIHLIATVSPGAKKGSTAPYAYAEFLLLEAGANQPRTLANAFRTAVPLVGDVLSTALGSLRTHLEQLDAAYGAQGNRRQVVVGTGKLPSVEAAPLAEVARWARAQVAA</sequence>
<name>T0Z0J3_9ZZZZ</name>
<dbReference type="InterPro" id="IPR010148">
    <property type="entry name" value="CRISPR-assoc_prot_CT1975"/>
</dbReference>
<dbReference type="AlphaFoldDB" id="T0Z0J3"/>
<organism evidence="1">
    <name type="scientific">mine drainage metagenome</name>
    <dbReference type="NCBI Taxonomy" id="410659"/>
    <lineage>
        <taxon>unclassified sequences</taxon>
        <taxon>metagenomes</taxon>
        <taxon>ecological metagenomes</taxon>
    </lineage>
</organism>
<reference evidence="1" key="1">
    <citation type="submission" date="2013-08" db="EMBL/GenBank/DDBJ databases">
        <authorList>
            <person name="Mendez C."/>
            <person name="Richter M."/>
            <person name="Ferrer M."/>
            <person name="Sanchez J."/>
        </authorList>
    </citation>
    <scope>NUCLEOTIDE SEQUENCE</scope>
</reference>